<dbReference type="InterPro" id="IPR036179">
    <property type="entry name" value="Ig-like_dom_sf"/>
</dbReference>
<gene>
    <name evidence="6" type="ORF">ABG768_002686</name>
</gene>
<reference evidence="6 7" key="1">
    <citation type="submission" date="2024-05" db="EMBL/GenBank/DDBJ databases">
        <title>A high-quality chromosomal-level genome assembly of Topmouth culter (Culter alburnus).</title>
        <authorList>
            <person name="Zhao H."/>
        </authorList>
    </citation>
    <scope>NUCLEOTIDE SEQUENCE [LARGE SCALE GENOMIC DNA]</scope>
    <source>
        <strain evidence="6">CATC2023</strain>
        <tissue evidence="6">Muscle</tissue>
    </source>
</reference>
<dbReference type="Gene3D" id="2.60.40.10">
    <property type="entry name" value="Immunoglobulins"/>
    <property type="match status" value="2"/>
</dbReference>
<evidence type="ECO:0000313" key="7">
    <source>
        <dbReference type="Proteomes" id="UP001479290"/>
    </source>
</evidence>
<keyword evidence="1" id="KW-1015">Disulfide bond</keyword>
<evidence type="ECO:0000313" key="6">
    <source>
        <dbReference type="EMBL" id="KAK9968356.1"/>
    </source>
</evidence>
<evidence type="ECO:0000256" key="2">
    <source>
        <dbReference type="ARBA" id="ARBA00023180"/>
    </source>
</evidence>
<dbReference type="PANTHER" id="PTHR19971">
    <property type="entry name" value="SIGNAL-REGULATORY PROTEIN BETA"/>
    <property type="match status" value="1"/>
</dbReference>
<evidence type="ECO:0000256" key="1">
    <source>
        <dbReference type="ARBA" id="ARBA00023157"/>
    </source>
</evidence>
<evidence type="ECO:0000256" key="3">
    <source>
        <dbReference type="ARBA" id="ARBA00023319"/>
    </source>
</evidence>
<dbReference type="EMBL" id="JAWDJR010000010">
    <property type="protein sequence ID" value="KAK9968356.1"/>
    <property type="molecule type" value="Genomic_DNA"/>
</dbReference>
<evidence type="ECO:0000256" key="4">
    <source>
        <dbReference type="SAM" id="Phobius"/>
    </source>
</evidence>
<keyword evidence="2" id="KW-0325">Glycoprotein</keyword>
<proteinExistence type="predicted"/>
<protein>
    <recommendedName>
        <fullName evidence="5">Ig-like domain-containing protein</fullName>
    </recommendedName>
</protein>
<dbReference type="InterPro" id="IPR013106">
    <property type="entry name" value="Ig_V-set"/>
</dbReference>
<feature type="transmembrane region" description="Helical" evidence="4">
    <location>
        <begin position="256"/>
        <end position="277"/>
    </location>
</feature>
<feature type="domain" description="Ig-like" evidence="5">
    <location>
        <begin position="153"/>
        <end position="241"/>
    </location>
</feature>
<evidence type="ECO:0000259" key="5">
    <source>
        <dbReference type="PROSITE" id="PS50835"/>
    </source>
</evidence>
<dbReference type="InterPro" id="IPR003597">
    <property type="entry name" value="Ig_C1-set"/>
</dbReference>
<keyword evidence="4" id="KW-0472">Membrane</keyword>
<keyword evidence="7" id="KW-1185">Reference proteome</keyword>
<dbReference type="AlphaFoldDB" id="A0AAW2A3Q1"/>
<dbReference type="Pfam" id="PF07654">
    <property type="entry name" value="C1-set"/>
    <property type="match status" value="1"/>
</dbReference>
<dbReference type="InterPro" id="IPR003006">
    <property type="entry name" value="Ig/MHC_CS"/>
</dbReference>
<dbReference type="Proteomes" id="UP001479290">
    <property type="component" value="Unassembled WGS sequence"/>
</dbReference>
<sequence>MQKRTQFPIYEMISSKCNSVTTFALMLLSFFSVVIDGHTEFNGTLVQTVDRGKSVNISCNYKPSSDIESFTVKLETTNTLCSVMYVNKSWINHSCKALFRFIWIPESVEMSFEVSNLQINDTDIYKCVVTRTIPPPSVPLREERTFVEVIAHPNVSVSHVRASDGFHEILCRSEGFYPSSLELVWMRNGGFQNVSHTYNINKTNPDGSFTLHSYLNVSDCTNYSCWVNHSSLSQPMILHLSPADCYENRESFRDKITWMTLVTCVLILAILIMTVVCERFKRARRRSVSAVGVSVTPEPTLHAHLQTEIVYSTLGDHHPVPCSPVGVRSFPQ</sequence>
<dbReference type="InterPro" id="IPR013783">
    <property type="entry name" value="Ig-like_fold"/>
</dbReference>
<dbReference type="InterPro" id="IPR007110">
    <property type="entry name" value="Ig-like_dom"/>
</dbReference>
<dbReference type="SUPFAM" id="SSF48726">
    <property type="entry name" value="Immunoglobulin"/>
    <property type="match status" value="2"/>
</dbReference>
<organism evidence="6 7">
    <name type="scientific">Culter alburnus</name>
    <name type="common">Topmouth culter</name>
    <dbReference type="NCBI Taxonomy" id="194366"/>
    <lineage>
        <taxon>Eukaryota</taxon>
        <taxon>Metazoa</taxon>
        <taxon>Chordata</taxon>
        <taxon>Craniata</taxon>
        <taxon>Vertebrata</taxon>
        <taxon>Euteleostomi</taxon>
        <taxon>Actinopterygii</taxon>
        <taxon>Neopterygii</taxon>
        <taxon>Teleostei</taxon>
        <taxon>Ostariophysi</taxon>
        <taxon>Cypriniformes</taxon>
        <taxon>Xenocyprididae</taxon>
        <taxon>Xenocypridinae</taxon>
        <taxon>Culter</taxon>
    </lineage>
</organism>
<keyword evidence="4" id="KW-0812">Transmembrane</keyword>
<dbReference type="Pfam" id="PF07686">
    <property type="entry name" value="V-set"/>
    <property type="match status" value="1"/>
</dbReference>
<comment type="caution">
    <text evidence="6">The sequence shown here is derived from an EMBL/GenBank/DDBJ whole genome shotgun (WGS) entry which is preliminary data.</text>
</comment>
<keyword evidence="4" id="KW-1133">Transmembrane helix</keyword>
<name>A0AAW2A3Q1_CULAL</name>
<accession>A0AAW2A3Q1</accession>
<dbReference type="PROSITE" id="PS00290">
    <property type="entry name" value="IG_MHC"/>
    <property type="match status" value="1"/>
</dbReference>
<keyword evidence="3" id="KW-0393">Immunoglobulin domain</keyword>
<dbReference type="InterPro" id="IPR051755">
    <property type="entry name" value="Ig-like_CS_Receptor"/>
</dbReference>
<dbReference type="PROSITE" id="PS50835">
    <property type="entry name" value="IG_LIKE"/>
    <property type="match status" value="1"/>
</dbReference>
<dbReference type="SMART" id="SM00407">
    <property type="entry name" value="IGc1"/>
    <property type="match status" value="1"/>
</dbReference>